<reference evidence="2" key="1">
    <citation type="journal article" date="2023" name="Genome Biol. Evol.">
        <title>Long-read-based Genome Assembly of Drosophila gunungcola Reveals Fewer Chemosensory Genes in Flower-breeding Species.</title>
        <authorList>
            <person name="Negi A."/>
            <person name="Liao B.Y."/>
            <person name="Yeh S.D."/>
        </authorList>
    </citation>
    <scope>NUCLEOTIDE SEQUENCE</scope>
    <source>
        <strain evidence="2">Sukarami</strain>
    </source>
</reference>
<keyword evidence="3" id="KW-1185">Reference proteome</keyword>
<evidence type="ECO:0000313" key="3">
    <source>
        <dbReference type="Proteomes" id="UP001059596"/>
    </source>
</evidence>
<feature type="transmembrane region" description="Helical" evidence="1">
    <location>
        <begin position="12"/>
        <end position="34"/>
    </location>
</feature>
<proteinExistence type="predicted"/>
<gene>
    <name evidence="2" type="ORF">M5D96_005123</name>
</gene>
<dbReference type="EMBL" id="JAMKOV010000002">
    <property type="protein sequence ID" value="KAI8043785.1"/>
    <property type="molecule type" value="Genomic_DNA"/>
</dbReference>
<keyword evidence="1" id="KW-1133">Transmembrane helix</keyword>
<keyword evidence="1" id="KW-0472">Membrane</keyword>
<keyword evidence="1" id="KW-0812">Transmembrane</keyword>
<evidence type="ECO:0000256" key="1">
    <source>
        <dbReference type="SAM" id="Phobius"/>
    </source>
</evidence>
<dbReference type="Proteomes" id="UP001059596">
    <property type="component" value="Unassembled WGS sequence"/>
</dbReference>
<evidence type="ECO:0000313" key="2">
    <source>
        <dbReference type="EMBL" id="KAI8043785.1"/>
    </source>
</evidence>
<dbReference type="AlphaFoldDB" id="A0A9P9YVR1"/>
<accession>A0A9P9YVR1</accession>
<name>A0A9P9YVR1_9MUSC</name>
<comment type="caution">
    <text evidence="2">The sequence shown here is derived from an EMBL/GenBank/DDBJ whole genome shotgun (WGS) entry which is preliminary data.</text>
</comment>
<protein>
    <submittedName>
        <fullName evidence="2">Uncharacterized protein</fullName>
    </submittedName>
</protein>
<sequence>MANQEYRINCIKYALLIVSILFKLTGVFLIGFSLEVSKALNTSTCSLMYTYQLHRRFSSPLDFLSSQWPLWELLDPSRRV</sequence>
<organism evidence="2 3">
    <name type="scientific">Drosophila gunungcola</name>
    <name type="common">fruit fly</name>
    <dbReference type="NCBI Taxonomy" id="103775"/>
    <lineage>
        <taxon>Eukaryota</taxon>
        <taxon>Metazoa</taxon>
        <taxon>Ecdysozoa</taxon>
        <taxon>Arthropoda</taxon>
        <taxon>Hexapoda</taxon>
        <taxon>Insecta</taxon>
        <taxon>Pterygota</taxon>
        <taxon>Neoptera</taxon>
        <taxon>Endopterygota</taxon>
        <taxon>Diptera</taxon>
        <taxon>Brachycera</taxon>
        <taxon>Muscomorpha</taxon>
        <taxon>Ephydroidea</taxon>
        <taxon>Drosophilidae</taxon>
        <taxon>Drosophila</taxon>
        <taxon>Sophophora</taxon>
    </lineage>
</organism>